<sequence length="140" mass="15536">MSGDLLPEWVNLFLDDFETSLCLPILVVMILCTAQFVFNHAFDIGNVIYQNVRAAATEGAQNTNDMMGKLKGLTQHLENLSSSLRIHKRIRCFLNLPGILTTLGVGTAGTNAIQNPPSPTNDANSPEEEWDYCEDYCELE</sequence>
<reference evidence="3" key="1">
    <citation type="submission" date="2025-08" db="UniProtKB">
        <authorList>
            <consortium name="RefSeq"/>
        </authorList>
    </citation>
    <scope>IDENTIFICATION</scope>
</reference>
<gene>
    <name evidence="3" type="primary">LOC106744102</name>
</gene>
<dbReference type="AlphaFoldDB" id="A0A6P3X821"/>
<name>A0A6P3X821_DINQU</name>
<dbReference type="Proteomes" id="UP000515204">
    <property type="component" value="Unplaced"/>
</dbReference>
<evidence type="ECO:0000313" key="3">
    <source>
        <dbReference type="RefSeq" id="XP_014474029.1"/>
    </source>
</evidence>
<protein>
    <submittedName>
        <fullName evidence="3">Uncharacterized protein LOC106744102</fullName>
    </submittedName>
</protein>
<dbReference type="RefSeq" id="XP_014474029.1">
    <property type="nucleotide sequence ID" value="XM_014618543.1"/>
</dbReference>
<dbReference type="KEGG" id="dqu:106744102"/>
<dbReference type="OrthoDB" id="7696184at2759"/>
<organism evidence="2 3">
    <name type="scientific">Dinoponera quadriceps</name>
    <name type="common">South American ant</name>
    <dbReference type="NCBI Taxonomy" id="609295"/>
    <lineage>
        <taxon>Eukaryota</taxon>
        <taxon>Metazoa</taxon>
        <taxon>Ecdysozoa</taxon>
        <taxon>Arthropoda</taxon>
        <taxon>Hexapoda</taxon>
        <taxon>Insecta</taxon>
        <taxon>Pterygota</taxon>
        <taxon>Neoptera</taxon>
        <taxon>Endopterygota</taxon>
        <taxon>Hymenoptera</taxon>
        <taxon>Apocrita</taxon>
        <taxon>Aculeata</taxon>
        <taxon>Formicoidea</taxon>
        <taxon>Formicidae</taxon>
        <taxon>Ponerinae</taxon>
        <taxon>Ponerini</taxon>
        <taxon>Dinoponera</taxon>
    </lineage>
</organism>
<evidence type="ECO:0000313" key="2">
    <source>
        <dbReference type="Proteomes" id="UP000515204"/>
    </source>
</evidence>
<keyword evidence="2" id="KW-1185">Reference proteome</keyword>
<evidence type="ECO:0000256" key="1">
    <source>
        <dbReference type="SAM" id="Phobius"/>
    </source>
</evidence>
<accession>A0A6P3X821</accession>
<keyword evidence="1" id="KW-0812">Transmembrane</keyword>
<proteinExistence type="predicted"/>
<keyword evidence="1" id="KW-0472">Membrane</keyword>
<dbReference type="GeneID" id="106744102"/>
<feature type="transmembrane region" description="Helical" evidence="1">
    <location>
        <begin position="20"/>
        <end position="38"/>
    </location>
</feature>
<keyword evidence="1" id="KW-1133">Transmembrane helix</keyword>